<feature type="non-terminal residue" evidence="2">
    <location>
        <position position="1"/>
    </location>
</feature>
<evidence type="ECO:0000313" key="3">
    <source>
        <dbReference type="Proteomes" id="UP001140094"/>
    </source>
</evidence>
<dbReference type="OrthoDB" id="5533327at2759"/>
<keyword evidence="1" id="KW-0812">Transmembrane</keyword>
<keyword evidence="1" id="KW-1133">Transmembrane helix</keyword>
<sequence>HEYHWWDVLTSRASGYLAPRDDRVDSMLDRAQRSASKAGSYVTDNAADLGKQAADSAKGMTQDAKKDARWFSGQARNAAKHVKQAANSAHEEVNAQGKRAAQNAEDTLDEIYHQEKGLLHRIYGSCVNQARSAAAATRGAGSQLRTDLRSGLVKLGDMVGALGQGASPSWPEAVFDGTRDPMFSKYISELGQVSKQANAQIRSKLDTHSAILEKIVRSHLSTQLPLAGCYAPVLALLLIYLVNNVWARKTELRNRIQQQRSTAASGSNSSSSSSEISQANQQECALASDTIATSCAYLIVVPMSIVLLVIMEISGMAGWLITSSYTCLIAGTVAAMQPSFLVNVFDTNDIANIGQRLAVGITTITA</sequence>
<protein>
    <submittedName>
        <fullName evidence="2">Uncharacterized protein</fullName>
    </submittedName>
</protein>
<keyword evidence="1" id="KW-0472">Membrane</keyword>
<organism evidence="2 3">
    <name type="scientific">Coemansia guatemalensis</name>
    <dbReference type="NCBI Taxonomy" id="2761395"/>
    <lineage>
        <taxon>Eukaryota</taxon>
        <taxon>Fungi</taxon>
        <taxon>Fungi incertae sedis</taxon>
        <taxon>Zoopagomycota</taxon>
        <taxon>Kickxellomycotina</taxon>
        <taxon>Kickxellomycetes</taxon>
        <taxon>Kickxellales</taxon>
        <taxon>Kickxellaceae</taxon>
        <taxon>Coemansia</taxon>
    </lineage>
</organism>
<dbReference type="AlphaFoldDB" id="A0A9W8HUR7"/>
<accession>A0A9W8HUR7</accession>
<feature type="non-terminal residue" evidence="2">
    <location>
        <position position="366"/>
    </location>
</feature>
<feature type="transmembrane region" description="Helical" evidence="1">
    <location>
        <begin position="224"/>
        <end position="246"/>
    </location>
</feature>
<comment type="caution">
    <text evidence="2">The sequence shown here is derived from an EMBL/GenBank/DDBJ whole genome shotgun (WGS) entry which is preliminary data.</text>
</comment>
<dbReference type="EMBL" id="JANBUO010003510">
    <property type="protein sequence ID" value="KAJ2790556.1"/>
    <property type="molecule type" value="Genomic_DNA"/>
</dbReference>
<evidence type="ECO:0000313" key="2">
    <source>
        <dbReference type="EMBL" id="KAJ2790556.1"/>
    </source>
</evidence>
<reference evidence="2" key="1">
    <citation type="submission" date="2022-07" db="EMBL/GenBank/DDBJ databases">
        <title>Phylogenomic reconstructions and comparative analyses of Kickxellomycotina fungi.</title>
        <authorList>
            <person name="Reynolds N.K."/>
            <person name="Stajich J.E."/>
            <person name="Barry K."/>
            <person name="Grigoriev I.V."/>
            <person name="Crous P."/>
            <person name="Smith M.E."/>
        </authorList>
    </citation>
    <scope>NUCLEOTIDE SEQUENCE</scope>
    <source>
        <strain evidence="2">NRRL 1565</strain>
    </source>
</reference>
<gene>
    <name evidence="2" type="ORF">H4R20_006995</name>
</gene>
<proteinExistence type="predicted"/>
<evidence type="ECO:0000256" key="1">
    <source>
        <dbReference type="SAM" id="Phobius"/>
    </source>
</evidence>
<feature type="transmembrane region" description="Helical" evidence="1">
    <location>
        <begin position="316"/>
        <end position="336"/>
    </location>
</feature>
<feature type="transmembrane region" description="Helical" evidence="1">
    <location>
        <begin position="291"/>
        <end position="310"/>
    </location>
</feature>
<name>A0A9W8HUR7_9FUNG</name>
<keyword evidence="3" id="KW-1185">Reference proteome</keyword>
<dbReference type="Proteomes" id="UP001140094">
    <property type="component" value="Unassembled WGS sequence"/>
</dbReference>